<organism evidence="2">
    <name type="scientific">Opuntia streptacantha</name>
    <name type="common">Prickly pear cactus</name>
    <name type="synonym">Opuntia cardona</name>
    <dbReference type="NCBI Taxonomy" id="393608"/>
    <lineage>
        <taxon>Eukaryota</taxon>
        <taxon>Viridiplantae</taxon>
        <taxon>Streptophyta</taxon>
        <taxon>Embryophyta</taxon>
        <taxon>Tracheophyta</taxon>
        <taxon>Spermatophyta</taxon>
        <taxon>Magnoliopsida</taxon>
        <taxon>eudicotyledons</taxon>
        <taxon>Gunneridae</taxon>
        <taxon>Pentapetalae</taxon>
        <taxon>Caryophyllales</taxon>
        <taxon>Cactineae</taxon>
        <taxon>Cactaceae</taxon>
        <taxon>Opuntioideae</taxon>
        <taxon>Opuntia</taxon>
    </lineage>
</organism>
<dbReference type="AlphaFoldDB" id="A0A7C9AU99"/>
<dbReference type="Pfam" id="PF00786">
    <property type="entry name" value="PBD"/>
    <property type="match status" value="1"/>
</dbReference>
<name>A0A7C9AU99_OPUST</name>
<feature type="domain" description="CRIB" evidence="1">
    <location>
        <begin position="103"/>
        <end position="116"/>
    </location>
</feature>
<dbReference type="Gene3D" id="3.90.810.10">
    <property type="entry name" value="CRIB domain"/>
    <property type="match status" value="1"/>
</dbReference>
<protein>
    <recommendedName>
        <fullName evidence="1">CRIB domain-containing protein</fullName>
    </recommendedName>
</protein>
<dbReference type="PANTHER" id="PTHR46931">
    <property type="entry name" value="CRIB DOMAIN-CONTAINING PROTEIN RIC2"/>
    <property type="match status" value="1"/>
</dbReference>
<dbReference type="InterPro" id="IPR036936">
    <property type="entry name" value="CRIB_dom_sf"/>
</dbReference>
<reference evidence="2" key="1">
    <citation type="journal article" date="2013" name="J. Plant Res.">
        <title>Effect of fungi and light on seed germination of three Opuntia species from semiarid lands of central Mexico.</title>
        <authorList>
            <person name="Delgado-Sanchez P."/>
            <person name="Jimenez-Bremont J.F."/>
            <person name="Guerrero-Gonzalez Mde L."/>
            <person name="Flores J."/>
        </authorList>
    </citation>
    <scope>NUCLEOTIDE SEQUENCE</scope>
    <source>
        <tissue evidence="2">Cladode</tissue>
    </source>
</reference>
<accession>A0A7C9AU99</accession>
<evidence type="ECO:0000259" key="1">
    <source>
        <dbReference type="PROSITE" id="PS50108"/>
    </source>
</evidence>
<sequence length="172" mass="18972">MEKFVVLPFSMGCVSQASVAVAEQRPRRSKLDFRSPLIKNQLEEEDEDGFSEENTKHSSRFLAIPRPNISTGVNRLVKGFKSLSQLFIYEDEMEELGMMEMEIGCPTDVKHVTHIGWDGLANANPLVGWDNLITTELLSHPTPSLTPFGLAASAPENDSPTFVSLNASSSFA</sequence>
<proteinExistence type="predicted"/>
<dbReference type="CDD" id="cd00132">
    <property type="entry name" value="CRIB"/>
    <property type="match status" value="1"/>
</dbReference>
<dbReference type="EMBL" id="GISG01266912">
    <property type="protein sequence ID" value="MBA4675337.1"/>
    <property type="molecule type" value="Transcribed_RNA"/>
</dbReference>
<dbReference type="PANTHER" id="PTHR46931:SF14">
    <property type="entry name" value="CRIB DOMAIN-CONTAINING PROTEIN RIC2"/>
    <property type="match status" value="1"/>
</dbReference>
<dbReference type="PROSITE" id="PS50108">
    <property type="entry name" value="CRIB"/>
    <property type="match status" value="1"/>
</dbReference>
<evidence type="ECO:0000313" key="2">
    <source>
        <dbReference type="EMBL" id="MBA4675337.1"/>
    </source>
</evidence>
<dbReference type="InterPro" id="IPR044509">
    <property type="entry name" value="RIC2/4"/>
</dbReference>
<reference evidence="2" key="2">
    <citation type="submission" date="2020-07" db="EMBL/GenBank/DDBJ databases">
        <authorList>
            <person name="Vera ALvarez R."/>
            <person name="Arias-Moreno D.M."/>
            <person name="Jimenez-Jacinto V."/>
            <person name="Jimenez-Bremont J.F."/>
            <person name="Swaminathan K."/>
            <person name="Moose S.P."/>
            <person name="Guerrero-Gonzalez M.L."/>
            <person name="Marino-Ramirez L."/>
            <person name="Landsman D."/>
            <person name="Rodriguez-Kessler M."/>
            <person name="Delgado-Sanchez P."/>
        </authorList>
    </citation>
    <scope>NUCLEOTIDE SEQUENCE</scope>
    <source>
        <tissue evidence="2">Cladode</tissue>
    </source>
</reference>
<dbReference type="InterPro" id="IPR000095">
    <property type="entry name" value="CRIB_dom"/>
</dbReference>